<reference evidence="1" key="1">
    <citation type="journal article" date="2007" name="PLoS Biol.">
        <title>Rate of evolution in brain-expressed genes in humans and other primates.</title>
        <authorList>
            <person name="Wang H.-Y."/>
            <person name="Chien H.-C."/>
            <person name="Osada N."/>
            <person name="Hashimoto K."/>
            <person name="Sugano S."/>
            <person name="Gojobori T."/>
            <person name="Chou C.-K."/>
            <person name="Tsai S.-F."/>
            <person name="Wu C.-I."/>
            <person name="Shen C.-K.J."/>
        </authorList>
    </citation>
    <scope>NUCLEOTIDE SEQUENCE</scope>
</reference>
<proteinExistence type="evidence at transcript level"/>
<evidence type="ECO:0000313" key="1">
    <source>
        <dbReference type="EMBL" id="BAE90577.1"/>
    </source>
</evidence>
<dbReference type="EMBL" id="AB173515">
    <property type="protein sequence ID" value="BAE90577.1"/>
    <property type="molecule type" value="mRNA"/>
</dbReference>
<protein>
    <submittedName>
        <fullName evidence="1">Macaca fascicularis brain cDNA clone: QflA-22916, similar to human chromosome 11 open reading frame 17 (C11orf17),transcript variant 1, mRNA, RefSeq: NM_182901.1</fullName>
    </submittedName>
</protein>
<name>I7GMM4_MACFA</name>
<accession>I7GMM4</accession>
<organism evidence="1">
    <name type="scientific">Macaca fascicularis</name>
    <name type="common">Crab-eating macaque</name>
    <name type="synonym">Cynomolgus monkey</name>
    <dbReference type="NCBI Taxonomy" id="9541"/>
    <lineage>
        <taxon>Eukaryota</taxon>
        <taxon>Metazoa</taxon>
        <taxon>Chordata</taxon>
        <taxon>Craniata</taxon>
        <taxon>Vertebrata</taxon>
        <taxon>Euteleostomi</taxon>
        <taxon>Mammalia</taxon>
        <taxon>Eutheria</taxon>
        <taxon>Euarchontoglires</taxon>
        <taxon>Primates</taxon>
        <taxon>Haplorrhini</taxon>
        <taxon>Catarrhini</taxon>
        <taxon>Cercopithecidae</taxon>
        <taxon>Cercopithecinae</taxon>
        <taxon>Macaca</taxon>
    </lineage>
</organism>
<sequence length="75" mass="8425">MESTQIVLSFRTKEMPIIFLIVNLAKHSLKEWLSSLPITLPLLLICAKCHCLLLIPKTVASSLSLCLTPSRVFFL</sequence>
<dbReference type="AlphaFoldDB" id="I7GMM4"/>